<evidence type="ECO:0000256" key="1">
    <source>
        <dbReference type="SAM" id="MobiDB-lite"/>
    </source>
</evidence>
<proteinExistence type="predicted"/>
<dbReference type="EMBL" id="BOML01000014">
    <property type="protein sequence ID" value="GIE00383.1"/>
    <property type="molecule type" value="Genomic_DNA"/>
</dbReference>
<evidence type="ECO:0000313" key="4">
    <source>
        <dbReference type="Proteomes" id="UP000637628"/>
    </source>
</evidence>
<dbReference type="NCBIfam" id="NF047509">
    <property type="entry name" value="Rv3131_FMN_oxido"/>
    <property type="match status" value="1"/>
</dbReference>
<feature type="region of interest" description="Disordered" evidence="1">
    <location>
        <begin position="1"/>
        <end position="23"/>
    </location>
</feature>
<evidence type="ECO:0000259" key="2">
    <source>
        <dbReference type="Pfam" id="PF00881"/>
    </source>
</evidence>
<dbReference type="PANTHER" id="PTHR23026:SF123">
    <property type="entry name" value="NAD(P)H NITROREDUCTASE RV3131-RELATED"/>
    <property type="match status" value="1"/>
</dbReference>
<name>A0ABQ3YS10_9ACTN</name>
<dbReference type="InterPro" id="IPR029479">
    <property type="entry name" value="Nitroreductase"/>
</dbReference>
<reference evidence="3 4" key="1">
    <citation type="submission" date="2021-01" db="EMBL/GenBank/DDBJ databases">
        <title>Whole genome shotgun sequence of Actinoplanes durhamensis NBRC 14914.</title>
        <authorList>
            <person name="Komaki H."/>
            <person name="Tamura T."/>
        </authorList>
    </citation>
    <scope>NUCLEOTIDE SEQUENCE [LARGE SCALE GENOMIC DNA]</scope>
    <source>
        <strain evidence="3 4">NBRC 14914</strain>
    </source>
</reference>
<dbReference type="PANTHER" id="PTHR23026">
    <property type="entry name" value="NADPH NITROREDUCTASE"/>
    <property type="match status" value="1"/>
</dbReference>
<feature type="domain" description="Nitroreductase" evidence="2">
    <location>
        <begin position="148"/>
        <end position="329"/>
    </location>
</feature>
<dbReference type="InterPro" id="IPR050627">
    <property type="entry name" value="Nitroreductase/BluB"/>
</dbReference>
<organism evidence="3 4">
    <name type="scientific">Paractinoplanes durhamensis</name>
    <dbReference type="NCBI Taxonomy" id="113563"/>
    <lineage>
        <taxon>Bacteria</taxon>
        <taxon>Bacillati</taxon>
        <taxon>Actinomycetota</taxon>
        <taxon>Actinomycetes</taxon>
        <taxon>Micromonosporales</taxon>
        <taxon>Micromonosporaceae</taxon>
        <taxon>Paractinoplanes</taxon>
    </lineage>
</organism>
<gene>
    <name evidence="3" type="ORF">Adu01nite_17330</name>
</gene>
<dbReference type="Gene3D" id="3.40.109.10">
    <property type="entry name" value="NADH Oxidase"/>
    <property type="match status" value="2"/>
</dbReference>
<protein>
    <submittedName>
        <fullName evidence="3">NAD(P)H nitroreductase</fullName>
    </submittedName>
</protein>
<evidence type="ECO:0000313" key="3">
    <source>
        <dbReference type="EMBL" id="GIE00383.1"/>
    </source>
</evidence>
<dbReference type="SUPFAM" id="SSF55469">
    <property type="entry name" value="FMN-dependent nitroreductase-like"/>
    <property type="match status" value="2"/>
</dbReference>
<sequence length="357" mass="38576">MDLFQPGDGPEVPAATIGDGRGRPGYVDEGSIVRPSRQVLADCVRAATLAPSLHNSQPWRFRIDEPVTDVYADQVRRLQVIDPMGREQLISVGAAVFTLRLAIRQAGYRSELALFPEPGRPDLVARVTAAQPASSNPAVEALFAAIPHRHTNRWPFAQTAIPADALGHLAEAARREGATLTVAGATARDAILGLAQEADRRLHELPGYQQELARWTGAVRGDGVPSRAAGPWDALESMPVRDFGELSGMPRRSEKFEPYPTLLVLATHSDEPADWVRAGQALQRALLTATWLNLATTPISQPVEVPAVRQVLAAPEAGRFAQMVLRVGYGRRVAAASPRRALSEVLGPAPRPQTQPR</sequence>
<keyword evidence="4" id="KW-1185">Reference proteome</keyword>
<comment type="caution">
    <text evidence="3">The sequence shown here is derived from an EMBL/GenBank/DDBJ whole genome shotgun (WGS) entry which is preliminary data.</text>
</comment>
<dbReference type="Proteomes" id="UP000637628">
    <property type="component" value="Unassembled WGS sequence"/>
</dbReference>
<accession>A0ABQ3YS10</accession>
<dbReference type="InterPro" id="IPR000415">
    <property type="entry name" value="Nitroreductase-like"/>
</dbReference>
<dbReference type="Pfam" id="PF00881">
    <property type="entry name" value="Nitroreductase"/>
    <property type="match status" value="1"/>
</dbReference>